<reference evidence="3 4" key="1">
    <citation type="submission" date="2021-01" db="EMBL/GenBank/DDBJ databases">
        <title>Whole genome shotgun sequence of Catellatospora citrea NBRC 14495.</title>
        <authorList>
            <person name="Komaki H."/>
            <person name="Tamura T."/>
        </authorList>
    </citation>
    <scope>NUCLEOTIDE SEQUENCE [LARGE SCALE GENOMIC DNA]</scope>
    <source>
        <strain evidence="3 4">NBRC 14495</strain>
    </source>
</reference>
<keyword evidence="1" id="KW-0175">Coiled coil</keyword>
<dbReference type="Proteomes" id="UP000659904">
    <property type="component" value="Unassembled WGS sequence"/>
</dbReference>
<feature type="region of interest" description="Disordered" evidence="2">
    <location>
        <begin position="617"/>
        <end position="636"/>
    </location>
</feature>
<proteinExistence type="predicted"/>
<evidence type="ECO:0000313" key="4">
    <source>
        <dbReference type="Proteomes" id="UP000659904"/>
    </source>
</evidence>
<dbReference type="RefSeq" id="WP_120319585.1">
    <property type="nucleotide sequence ID" value="NZ_BONH01000005.1"/>
</dbReference>
<protein>
    <recommendedName>
        <fullName evidence="5">Dynamin family protein</fullName>
    </recommendedName>
</protein>
<evidence type="ECO:0008006" key="5">
    <source>
        <dbReference type="Google" id="ProtNLM"/>
    </source>
</evidence>
<dbReference type="InterPro" id="IPR027417">
    <property type="entry name" value="P-loop_NTPase"/>
</dbReference>
<evidence type="ECO:0000256" key="1">
    <source>
        <dbReference type="SAM" id="Coils"/>
    </source>
</evidence>
<accession>A0A8J3KGD8</accession>
<comment type="caution">
    <text evidence="3">The sequence shown here is derived from an EMBL/GenBank/DDBJ whole genome shotgun (WGS) entry which is preliminary data.</text>
</comment>
<sequence length="774" mass="86200">MTGARPSADRLRADVLRFLDELTVTVADAERDGLIAPVVADRSHSAALRAEADAVRRPELRMSIIAGPKAGRTTLINAIAGGEPLFARALAMRTLPTRIELTDTADEPTLILPHQTQEFFRELLSKVRRALTGRRADELARIYTRLAAVLRRLADGRFADIPTAACGHDEVQQLLTDINDLVWLAAVVGLPDDVAGSLPQAPVLRTPYRRRPELSESTAQGTLVIVDTPCPDEQSMAPRLTHAVVAELRRSDVVLIVLDYTRLGGEADAGVRKLVEPILDMIGRDKLYVVVNKIDQRIGQYSLDGTALAQLVSNLLNLPEDGTARVIETTAHRALAAVRVLTTIDTGVVAEQTADHAAFRSLAELVEPIARRRARMFSWSIAEWREEAQAIWDESGLPQLLEGVIEQVRHQAMPRVLTSATAAMEAALNAVGDAARLRLLAVAVDRAKVEAELNSLRREMVKLENQRAAVPKSGDLMKDLHRHLRGRLDDCQREADRLLNRLGTDSDERGFLHGVLSRVASPLKDRRQRGEGVYVYAAHEKGAAQATLDEINATVTAALRLLLDKARKDMITTSAEWIRRRIVEQEVATRPILATAAARLGVAFSLRLHLPTPEFSAARLDQQSRQPEEEKHDRTRTEAYHVEVRLARYQWNKKGLVERTREVPYVEHTYVISIPQLREEFAASFTRALDDLTSEVETYVSDDVVAWIGDYYRRLNAFMTQHQHSLKQVQADWSADDQHRARVQARITSFAQAVDRHHGQLTALTTYLARGHAA</sequence>
<keyword evidence="4" id="KW-1185">Reference proteome</keyword>
<feature type="compositionally biased region" description="Basic and acidic residues" evidence="2">
    <location>
        <begin position="626"/>
        <end position="636"/>
    </location>
</feature>
<dbReference type="SUPFAM" id="SSF52540">
    <property type="entry name" value="P-loop containing nucleoside triphosphate hydrolases"/>
    <property type="match status" value="1"/>
</dbReference>
<dbReference type="AlphaFoldDB" id="A0A8J3KGD8"/>
<organism evidence="3 4">
    <name type="scientific">Catellatospora citrea</name>
    <dbReference type="NCBI Taxonomy" id="53366"/>
    <lineage>
        <taxon>Bacteria</taxon>
        <taxon>Bacillati</taxon>
        <taxon>Actinomycetota</taxon>
        <taxon>Actinomycetes</taxon>
        <taxon>Micromonosporales</taxon>
        <taxon>Micromonosporaceae</taxon>
        <taxon>Catellatospora</taxon>
    </lineage>
</organism>
<evidence type="ECO:0000256" key="2">
    <source>
        <dbReference type="SAM" id="MobiDB-lite"/>
    </source>
</evidence>
<gene>
    <name evidence="3" type="ORF">Cci01nite_17390</name>
</gene>
<feature type="coiled-coil region" evidence="1">
    <location>
        <begin position="446"/>
        <end position="501"/>
    </location>
</feature>
<dbReference type="EMBL" id="BONH01000005">
    <property type="protein sequence ID" value="GIF96645.1"/>
    <property type="molecule type" value="Genomic_DNA"/>
</dbReference>
<name>A0A8J3KGD8_9ACTN</name>
<dbReference type="Gene3D" id="3.40.50.300">
    <property type="entry name" value="P-loop containing nucleotide triphosphate hydrolases"/>
    <property type="match status" value="1"/>
</dbReference>
<evidence type="ECO:0000313" key="3">
    <source>
        <dbReference type="EMBL" id="GIF96645.1"/>
    </source>
</evidence>